<reference evidence="3 4" key="1">
    <citation type="submission" date="2023-09" db="EMBL/GenBank/DDBJ databases">
        <authorList>
            <person name="Page C.A."/>
            <person name="Perez-Diaz I.M."/>
        </authorList>
    </citation>
    <scope>NUCLEOTIDE SEQUENCE [LARGE SCALE GENOMIC DNA]</scope>
    <source>
        <strain evidence="3 4">Ll15</strain>
    </source>
</reference>
<dbReference type="GO" id="GO:0016787">
    <property type="term" value="F:hydrolase activity"/>
    <property type="evidence" value="ECO:0007669"/>
    <property type="project" value="UniProtKB-KW"/>
</dbReference>
<evidence type="ECO:0000313" key="4">
    <source>
        <dbReference type="Proteomes" id="UP001322664"/>
    </source>
</evidence>
<keyword evidence="4" id="KW-1185">Reference proteome</keyword>
<proteinExistence type="predicted"/>
<dbReference type="InterPro" id="IPR029058">
    <property type="entry name" value="AB_hydrolase_fold"/>
</dbReference>
<dbReference type="PANTHER" id="PTHR43798">
    <property type="entry name" value="MONOACYLGLYCEROL LIPASE"/>
    <property type="match status" value="1"/>
</dbReference>
<dbReference type="SUPFAM" id="SSF53474">
    <property type="entry name" value="alpha/beta-Hydrolases"/>
    <property type="match status" value="1"/>
</dbReference>
<dbReference type="InterPro" id="IPR050266">
    <property type="entry name" value="AB_hydrolase_sf"/>
</dbReference>
<dbReference type="Proteomes" id="UP001322664">
    <property type="component" value="Chromosome"/>
</dbReference>
<dbReference type="InterPro" id="IPR000073">
    <property type="entry name" value="AB_hydrolase_1"/>
</dbReference>
<protein>
    <submittedName>
        <fullName evidence="3">Alpha/beta hydrolase</fullName>
    </submittedName>
</protein>
<sequence length="277" mass="31848">MWKKRMVDTIRGTFELFEKGEGEPLVITHLYSEYNERGNAFANPFTNHYKVYLINVRGVGNSVQATEQDDFSMNTTVQDLEAIRQALGLHRWAMAGHSTGGMLALKYAVLAQDSLTKIIATGSAASIEYAADVESIYCHQNPNFNRIREIMNLFNEPDLPVEERQRLSQEWALMSFYNKENLHKTYARPNSGKTVGARLDYFRKVDCQKFDVREQLKSVQIPAFISAGLHDAQCPYRFSMEMAELLPTAQLTTFNYSNHYPFFEEEERFEEFVASTC</sequence>
<organism evidence="3 4">
    <name type="scientific">Lysinibacillus louembei</name>
    <dbReference type="NCBI Taxonomy" id="1470088"/>
    <lineage>
        <taxon>Bacteria</taxon>
        <taxon>Bacillati</taxon>
        <taxon>Bacillota</taxon>
        <taxon>Bacilli</taxon>
        <taxon>Bacillales</taxon>
        <taxon>Bacillaceae</taxon>
        <taxon>Lysinibacillus</taxon>
    </lineage>
</organism>
<dbReference type="Gene3D" id="3.40.50.1820">
    <property type="entry name" value="alpha/beta hydrolase"/>
    <property type="match status" value="1"/>
</dbReference>
<name>A0ABZ0RY67_9BACI</name>
<dbReference type="RefSeq" id="WP_319836690.1">
    <property type="nucleotide sequence ID" value="NZ_CP137624.1"/>
</dbReference>
<feature type="domain" description="AB hydrolase-1" evidence="2">
    <location>
        <begin position="41"/>
        <end position="265"/>
    </location>
</feature>
<evidence type="ECO:0000313" key="3">
    <source>
        <dbReference type="EMBL" id="WPK11763.1"/>
    </source>
</evidence>
<gene>
    <name evidence="3" type="ORF">R6U77_18015</name>
</gene>
<dbReference type="Gene3D" id="6.10.140.700">
    <property type="match status" value="1"/>
</dbReference>
<evidence type="ECO:0000259" key="2">
    <source>
        <dbReference type="Pfam" id="PF00561"/>
    </source>
</evidence>
<dbReference type="Pfam" id="PF00561">
    <property type="entry name" value="Abhydrolase_1"/>
    <property type="match status" value="1"/>
</dbReference>
<dbReference type="EMBL" id="CP137624">
    <property type="protein sequence ID" value="WPK11763.1"/>
    <property type="molecule type" value="Genomic_DNA"/>
</dbReference>
<evidence type="ECO:0000256" key="1">
    <source>
        <dbReference type="ARBA" id="ARBA00022801"/>
    </source>
</evidence>
<keyword evidence="1 3" id="KW-0378">Hydrolase</keyword>
<accession>A0ABZ0RY67</accession>
<dbReference type="PANTHER" id="PTHR43798:SF31">
    <property type="entry name" value="AB HYDROLASE SUPERFAMILY PROTEIN YCLE"/>
    <property type="match status" value="1"/>
</dbReference>